<comment type="similarity">
    <text evidence="1">Belongs to the GSP E family.</text>
</comment>
<dbReference type="AlphaFoldDB" id="A0A096AF74"/>
<evidence type="ECO:0000313" key="4">
    <source>
        <dbReference type="Proteomes" id="UP000053528"/>
    </source>
</evidence>
<sequence length="409" mass="44714">MSEIASMIERDVRQQMRRDGVDPVTAPAHVRALVAQALDDYDLRTLTESLTPLKRRDDVERRIVDSLIGLGPLQVFMDDPEVEEIWLNGPDRVFVARSGVASLTPVRMTQDELRSLVDRMLAGTNRRVDLSSPFVDAALPDGSRLHIAIPDITRSAWMVNIRKFVAQAHRLSDMVRLGSLSNSAAAFLDACVQAGLNIVVSGATGAGKTTMLNALSASIGARERVITVEEVFELKVPLRDVVGMQCRPANLDGVGEITLRRLVKEALRMRPDRIMVGEVREAESFDLLLALNAGLPGMATIHANSAREAISKMCSLPLLAGANISQEFVVPTVASTMHVVVHCYRTPAGERGVEEIVMLKGSDGQGVIETSTIFKRSRGELLPNRDADPAHARFAARGVDPRMFLVERL</sequence>
<protein>
    <submittedName>
        <fullName evidence="3">Pilus assembly protein CpaF</fullName>
    </submittedName>
</protein>
<dbReference type="InterPro" id="IPR027417">
    <property type="entry name" value="P-loop_NTPase"/>
</dbReference>
<evidence type="ECO:0000259" key="2">
    <source>
        <dbReference type="Pfam" id="PF00437"/>
    </source>
</evidence>
<feature type="domain" description="Bacterial type II secretion system protein E" evidence="2">
    <location>
        <begin position="71"/>
        <end position="341"/>
    </location>
</feature>
<dbReference type="Gene3D" id="3.30.450.380">
    <property type="match status" value="1"/>
</dbReference>
<accession>A0A096AF74</accession>
<proteinExistence type="inferred from homology"/>
<dbReference type="EMBL" id="JRNH01000031">
    <property type="protein sequence ID" value="KGF19614.1"/>
    <property type="molecule type" value="Genomic_DNA"/>
</dbReference>
<organism evidence="3 4">
    <name type="scientific">Pseudoglutamicibacter albus DNF00011</name>
    <dbReference type="NCBI Taxonomy" id="1401063"/>
    <lineage>
        <taxon>Bacteria</taxon>
        <taxon>Bacillati</taxon>
        <taxon>Actinomycetota</taxon>
        <taxon>Actinomycetes</taxon>
        <taxon>Micrococcales</taxon>
        <taxon>Micrococcaceae</taxon>
        <taxon>Pseudoglutamicibacter</taxon>
    </lineage>
</organism>
<dbReference type="InterPro" id="IPR050921">
    <property type="entry name" value="T4SS_GSP_E_ATPase"/>
</dbReference>
<name>A0A096AF74_9MICC</name>
<dbReference type="Proteomes" id="UP000053528">
    <property type="component" value="Unassembled WGS sequence"/>
</dbReference>
<dbReference type="GO" id="GO:0016887">
    <property type="term" value="F:ATP hydrolysis activity"/>
    <property type="evidence" value="ECO:0007669"/>
    <property type="project" value="InterPro"/>
</dbReference>
<dbReference type="Pfam" id="PF00437">
    <property type="entry name" value="T2SSE"/>
    <property type="match status" value="1"/>
</dbReference>
<dbReference type="PANTHER" id="PTHR30486:SF6">
    <property type="entry name" value="TYPE IV PILUS RETRACTATION ATPASE PILT"/>
    <property type="match status" value="1"/>
</dbReference>
<comment type="caution">
    <text evidence="3">The sequence shown here is derived from an EMBL/GenBank/DDBJ whole genome shotgun (WGS) entry which is preliminary data.</text>
</comment>
<evidence type="ECO:0000256" key="1">
    <source>
        <dbReference type="ARBA" id="ARBA00006611"/>
    </source>
</evidence>
<dbReference type="Gene3D" id="3.40.50.300">
    <property type="entry name" value="P-loop containing nucleotide triphosphate hydrolases"/>
    <property type="match status" value="1"/>
</dbReference>
<dbReference type="InterPro" id="IPR001482">
    <property type="entry name" value="T2SS/T4SS_dom"/>
</dbReference>
<dbReference type="SUPFAM" id="SSF52540">
    <property type="entry name" value="P-loop containing nucleoside triphosphate hydrolases"/>
    <property type="match status" value="1"/>
</dbReference>
<dbReference type="CDD" id="cd01130">
    <property type="entry name" value="VirB11-like_ATPase"/>
    <property type="match status" value="1"/>
</dbReference>
<dbReference type="PANTHER" id="PTHR30486">
    <property type="entry name" value="TWITCHING MOTILITY PROTEIN PILT"/>
    <property type="match status" value="1"/>
</dbReference>
<gene>
    <name evidence="3" type="ORF">HMPREF2128_09470</name>
</gene>
<evidence type="ECO:0000313" key="3">
    <source>
        <dbReference type="EMBL" id="KGF19614.1"/>
    </source>
</evidence>
<reference evidence="3 4" key="1">
    <citation type="submission" date="2014-07" db="EMBL/GenBank/DDBJ databases">
        <authorList>
            <person name="McCorrison J."/>
            <person name="Sanka R."/>
            <person name="Torralba M."/>
            <person name="Gillis M."/>
            <person name="Haft D.H."/>
            <person name="Methe B."/>
            <person name="Sutton G."/>
            <person name="Nelson K.E."/>
        </authorList>
    </citation>
    <scope>NUCLEOTIDE SEQUENCE [LARGE SCALE GENOMIC DNA]</scope>
    <source>
        <strain evidence="3 4">DNF00011</strain>
    </source>
</reference>
<dbReference type="RefSeq" id="WP_035757584.1">
    <property type="nucleotide sequence ID" value="NZ_JRNH01000031.1"/>
</dbReference>